<accession>A0A8B6X5A3</accession>
<reference evidence="4" key="1">
    <citation type="submission" date="2025-08" db="UniProtKB">
        <authorList>
            <consortium name="RefSeq"/>
        </authorList>
    </citation>
    <scope>IDENTIFICATION</scope>
</reference>
<evidence type="ECO:0000256" key="1">
    <source>
        <dbReference type="SAM" id="Phobius"/>
    </source>
</evidence>
<evidence type="ECO:0000313" key="3">
    <source>
        <dbReference type="Proteomes" id="UP000675920"/>
    </source>
</evidence>
<keyword evidence="1" id="KW-1133">Transmembrane helix</keyword>
<proteinExistence type="predicted"/>
<name>A0A8B6X5A3_9BURK</name>
<keyword evidence="1" id="KW-0812">Transmembrane</keyword>
<dbReference type="RefSeq" id="WP_028312120.1">
    <property type="nucleotide sequence ID" value="NZ_AXWS01000014.1"/>
</dbReference>
<dbReference type="Pfam" id="PF19029">
    <property type="entry name" value="DUF883_C"/>
    <property type="match status" value="1"/>
</dbReference>
<organism evidence="3 4">
    <name type="scientific">Derxia gummosa DSM 723</name>
    <dbReference type="NCBI Taxonomy" id="1121388"/>
    <lineage>
        <taxon>Bacteria</taxon>
        <taxon>Pseudomonadati</taxon>
        <taxon>Pseudomonadota</taxon>
        <taxon>Betaproteobacteria</taxon>
        <taxon>Burkholderiales</taxon>
        <taxon>Alcaligenaceae</taxon>
        <taxon>Derxia</taxon>
    </lineage>
</organism>
<evidence type="ECO:0000259" key="2">
    <source>
        <dbReference type="Pfam" id="PF19029"/>
    </source>
</evidence>
<protein>
    <submittedName>
        <fullName evidence="4">Glycine zipper domain-containing protein</fullName>
    </submittedName>
</protein>
<feature type="transmembrane region" description="Helical" evidence="1">
    <location>
        <begin position="100"/>
        <end position="120"/>
    </location>
</feature>
<dbReference type="InterPro" id="IPR043605">
    <property type="entry name" value="DUF883_C"/>
</dbReference>
<dbReference type="Proteomes" id="UP000675920">
    <property type="component" value="Unplaced"/>
</dbReference>
<keyword evidence="1" id="KW-0472">Membrane</keyword>
<feature type="domain" description="DUF883" evidence="2">
    <location>
        <begin position="91"/>
        <end position="118"/>
    </location>
</feature>
<evidence type="ECO:0000313" key="4">
    <source>
        <dbReference type="RefSeq" id="WP_028312120.1"/>
    </source>
</evidence>
<sequence>MSSIASSLRARTTTAASESAAAGRIAKDFEQLLSDIASASSEELLALRERIADGTTVMSDRAAALAQVTTEFARAKVESARALAEQGAQNTREIVRDKPLQSVAVAAGAGFALGVLFALLRGRD</sequence>
<dbReference type="OrthoDB" id="9939692at2"/>
<dbReference type="AlphaFoldDB" id="A0A8B6X5A3"/>
<keyword evidence="3" id="KW-1185">Reference proteome</keyword>